<evidence type="ECO:0000313" key="13">
    <source>
        <dbReference type="Proteomes" id="UP000198832"/>
    </source>
</evidence>
<dbReference type="PANTHER" id="PTHR42878">
    <property type="entry name" value="TWO-COMPONENT HISTIDINE KINASE"/>
    <property type="match status" value="1"/>
</dbReference>
<dbReference type="GO" id="GO:0030295">
    <property type="term" value="F:protein kinase activator activity"/>
    <property type="evidence" value="ECO:0007669"/>
    <property type="project" value="TreeGrafter"/>
</dbReference>
<dbReference type="FunFam" id="3.30.565.10:FF:000006">
    <property type="entry name" value="Sensor histidine kinase WalK"/>
    <property type="match status" value="1"/>
</dbReference>
<dbReference type="Pfam" id="PF00512">
    <property type="entry name" value="HisKA"/>
    <property type="match status" value="1"/>
</dbReference>
<dbReference type="Gene3D" id="1.10.287.130">
    <property type="match status" value="1"/>
</dbReference>
<dbReference type="CDD" id="cd00082">
    <property type="entry name" value="HisKA"/>
    <property type="match status" value="1"/>
</dbReference>
<protein>
    <recommendedName>
        <fullName evidence="10">Sensor-like histidine kinase SenX3</fullName>
        <ecNumber evidence="3">2.7.13.3</ecNumber>
    </recommendedName>
</protein>
<evidence type="ECO:0000256" key="3">
    <source>
        <dbReference type="ARBA" id="ARBA00012438"/>
    </source>
</evidence>
<keyword evidence="9" id="KW-0902">Two-component regulatory system</keyword>
<dbReference type="Gene3D" id="3.30.450.40">
    <property type="match status" value="2"/>
</dbReference>
<dbReference type="GO" id="GO:0000155">
    <property type="term" value="F:phosphorelay sensor kinase activity"/>
    <property type="evidence" value="ECO:0007669"/>
    <property type="project" value="InterPro"/>
</dbReference>
<dbReference type="RefSeq" id="WP_091120331.1">
    <property type="nucleotide sequence ID" value="NZ_FOLB01000002.1"/>
</dbReference>
<dbReference type="Proteomes" id="UP000198832">
    <property type="component" value="Unassembled WGS sequence"/>
</dbReference>
<dbReference type="OrthoDB" id="9757990at2"/>
<dbReference type="PANTHER" id="PTHR42878:SF7">
    <property type="entry name" value="SENSOR HISTIDINE KINASE GLRK"/>
    <property type="match status" value="1"/>
</dbReference>
<evidence type="ECO:0000256" key="2">
    <source>
        <dbReference type="ARBA" id="ARBA00004236"/>
    </source>
</evidence>
<dbReference type="InterPro" id="IPR004358">
    <property type="entry name" value="Sig_transdc_His_kin-like_C"/>
</dbReference>
<dbReference type="Pfam" id="PF01590">
    <property type="entry name" value="GAF"/>
    <property type="match status" value="1"/>
</dbReference>
<evidence type="ECO:0000256" key="7">
    <source>
        <dbReference type="ARBA" id="ARBA00022777"/>
    </source>
</evidence>
<evidence type="ECO:0000259" key="11">
    <source>
        <dbReference type="PROSITE" id="PS50109"/>
    </source>
</evidence>
<keyword evidence="7 12" id="KW-0418">Kinase</keyword>
<accession>A0A1I1EUK0</accession>
<comment type="subcellular location">
    <subcellularLocation>
        <location evidence="2">Cell membrane</location>
    </subcellularLocation>
</comment>
<name>A0A1I1EUK0_9ACTN</name>
<keyword evidence="13" id="KW-1185">Reference proteome</keyword>
<dbReference type="PRINTS" id="PR00344">
    <property type="entry name" value="BCTRLSENSOR"/>
</dbReference>
<keyword evidence="4" id="KW-0597">Phosphoprotein</keyword>
<dbReference type="GO" id="GO:0007234">
    <property type="term" value="P:osmosensory signaling via phosphorelay pathway"/>
    <property type="evidence" value="ECO:0007669"/>
    <property type="project" value="TreeGrafter"/>
</dbReference>
<dbReference type="InterPro" id="IPR029016">
    <property type="entry name" value="GAF-like_dom_sf"/>
</dbReference>
<dbReference type="InterPro" id="IPR003594">
    <property type="entry name" value="HATPase_dom"/>
</dbReference>
<dbReference type="SUPFAM" id="SSF55874">
    <property type="entry name" value="ATPase domain of HSP90 chaperone/DNA topoisomerase II/histidine kinase"/>
    <property type="match status" value="1"/>
</dbReference>
<proteinExistence type="predicted"/>
<dbReference type="STRING" id="574651.SAMN04487968_102159"/>
<comment type="catalytic activity">
    <reaction evidence="1">
        <text>ATP + protein L-histidine = ADP + protein N-phospho-L-histidine.</text>
        <dbReference type="EC" id="2.7.13.3"/>
    </reaction>
</comment>
<dbReference type="InterPro" id="IPR003018">
    <property type="entry name" value="GAF"/>
</dbReference>
<dbReference type="SMART" id="SM00387">
    <property type="entry name" value="HATPase_c"/>
    <property type="match status" value="1"/>
</dbReference>
<evidence type="ECO:0000256" key="5">
    <source>
        <dbReference type="ARBA" id="ARBA00022679"/>
    </source>
</evidence>
<evidence type="ECO:0000256" key="4">
    <source>
        <dbReference type="ARBA" id="ARBA00022553"/>
    </source>
</evidence>
<dbReference type="CDD" id="cd00075">
    <property type="entry name" value="HATPase"/>
    <property type="match status" value="1"/>
</dbReference>
<evidence type="ECO:0000256" key="10">
    <source>
        <dbReference type="ARBA" id="ARBA00039401"/>
    </source>
</evidence>
<feature type="domain" description="Histidine kinase" evidence="11">
    <location>
        <begin position="371"/>
        <end position="592"/>
    </location>
</feature>
<dbReference type="Gene3D" id="3.30.565.10">
    <property type="entry name" value="Histidine kinase-like ATPase, C-terminal domain"/>
    <property type="match status" value="1"/>
</dbReference>
<dbReference type="EC" id="2.7.13.3" evidence="3"/>
<dbReference type="SUPFAM" id="SSF47384">
    <property type="entry name" value="Homodimeric domain of signal transducing histidine kinase"/>
    <property type="match status" value="1"/>
</dbReference>
<evidence type="ECO:0000256" key="1">
    <source>
        <dbReference type="ARBA" id="ARBA00000085"/>
    </source>
</evidence>
<gene>
    <name evidence="12" type="ORF">SAMN04487968_102159</name>
</gene>
<dbReference type="EMBL" id="FOLB01000002">
    <property type="protein sequence ID" value="SFB88603.1"/>
    <property type="molecule type" value="Genomic_DNA"/>
</dbReference>
<reference evidence="12 13" key="1">
    <citation type="submission" date="2016-10" db="EMBL/GenBank/DDBJ databases">
        <authorList>
            <person name="de Groot N.N."/>
        </authorList>
    </citation>
    <scope>NUCLEOTIDE SEQUENCE [LARGE SCALE GENOMIC DNA]</scope>
    <source>
        <strain evidence="12 13">CGMCC 1.7056</strain>
    </source>
</reference>
<keyword evidence="5" id="KW-0808">Transferase</keyword>
<dbReference type="SUPFAM" id="SSF55781">
    <property type="entry name" value="GAF domain-like"/>
    <property type="match status" value="2"/>
</dbReference>
<dbReference type="InterPro" id="IPR005467">
    <property type="entry name" value="His_kinase_dom"/>
</dbReference>
<dbReference type="SMART" id="SM00388">
    <property type="entry name" value="HisKA"/>
    <property type="match status" value="1"/>
</dbReference>
<dbReference type="InterPro" id="IPR003661">
    <property type="entry name" value="HisK_dim/P_dom"/>
</dbReference>
<evidence type="ECO:0000313" key="12">
    <source>
        <dbReference type="EMBL" id="SFB88603.1"/>
    </source>
</evidence>
<dbReference type="GO" id="GO:0005886">
    <property type="term" value="C:plasma membrane"/>
    <property type="evidence" value="ECO:0007669"/>
    <property type="project" value="UniProtKB-SubCell"/>
</dbReference>
<evidence type="ECO:0000256" key="9">
    <source>
        <dbReference type="ARBA" id="ARBA00023012"/>
    </source>
</evidence>
<evidence type="ECO:0000256" key="6">
    <source>
        <dbReference type="ARBA" id="ARBA00022741"/>
    </source>
</evidence>
<dbReference type="PROSITE" id="PS50109">
    <property type="entry name" value="HIS_KIN"/>
    <property type="match status" value="1"/>
</dbReference>
<dbReference type="Pfam" id="PF02518">
    <property type="entry name" value="HATPase_c"/>
    <property type="match status" value="1"/>
</dbReference>
<dbReference type="InterPro" id="IPR036097">
    <property type="entry name" value="HisK_dim/P_sf"/>
</dbReference>
<evidence type="ECO:0000256" key="8">
    <source>
        <dbReference type="ARBA" id="ARBA00022840"/>
    </source>
</evidence>
<dbReference type="InterPro" id="IPR050351">
    <property type="entry name" value="BphY/WalK/GraS-like"/>
</dbReference>
<dbReference type="GO" id="GO:0005524">
    <property type="term" value="F:ATP binding"/>
    <property type="evidence" value="ECO:0007669"/>
    <property type="project" value="UniProtKB-KW"/>
</dbReference>
<keyword evidence="6" id="KW-0547">Nucleotide-binding</keyword>
<sequence length="592" mass="63409">MSDPAVLAEPATASGRWLDDVTRSALQLIADALVELAGFEVAAIGVVRDDEMFHTAVVSGGEDARARMSGAAAATATIDAELARGEAWGRFTFVPADRRTHAREPAAPHRPGTEDSWHPGDLLLARLYDSAGELRGVLAIDEPEDGRRPGSERRVVLERFATLAERAIVSALERARLVDQVRLLDATRDVIRQASSSIGLQDVLERTGQALLASYGSTGVWLRLFGVEDGAVISSAFSGPRLDRSLGADEIAERAAHKLWNRQQVGALYADDVVNFDDTEDRRTVQASVRELGIGSLLLVPLGVGDECLGSLTVARSPSAPRWTAVEMSSAFALGGDLGQLLFDARAYEREQQVAQELQALDAYKNQLITNVTGELRRPLSAIVADLEAIRGGSLSADAGQALGAMDRTTARMVGLVEDLVLLSRVTDPDNRLQPGRVELVPIVHDVVELCEVATRERGVTLRVQTPATLPVAVLGDAAELDRLVVNLVSNAVKYSREGGTVTITLAARREDDQDLVELVVADDGIGISEEDLGRLFTEFFRSTNPAALARPGTGLGLAIVDRIVRRHGGRIAVDSTVAVGTTFRVLLPEAP</sequence>
<dbReference type="GO" id="GO:0000156">
    <property type="term" value="F:phosphorelay response regulator activity"/>
    <property type="evidence" value="ECO:0007669"/>
    <property type="project" value="TreeGrafter"/>
</dbReference>
<keyword evidence="8" id="KW-0067">ATP-binding</keyword>
<organism evidence="12 13">
    <name type="scientific">Nocardioides terrae</name>
    <dbReference type="NCBI Taxonomy" id="574651"/>
    <lineage>
        <taxon>Bacteria</taxon>
        <taxon>Bacillati</taxon>
        <taxon>Actinomycetota</taxon>
        <taxon>Actinomycetes</taxon>
        <taxon>Propionibacteriales</taxon>
        <taxon>Nocardioidaceae</taxon>
        <taxon>Nocardioides</taxon>
    </lineage>
</organism>
<dbReference type="AlphaFoldDB" id="A0A1I1EUK0"/>
<dbReference type="InterPro" id="IPR036890">
    <property type="entry name" value="HATPase_C_sf"/>
</dbReference>